<sequence length="747" mass="80661">MTNVEINVDEDFGITEVKAHIDNGDFGQRTITFETGQLARQAGGSVTTYLDEDNMLLATTTASNQPREGFDFFPLTVDVEERMYAAGRIPGSFFRREGRPSTDAILACRLIDRPLRPTFVKGLRNEVQVVITVMSQVPEDYYDVVAINGASAATQLSGLPVSGPVGGVRIALIADDKHPKGQWVAFPNQAQREQCVFEMVVAGRMVERKQGRKTTEDVAIMMVEAGAGNNVYDLIKDGAPAPTESTVSEGIEAAKPFIETLCKAQAELAERTAKETQDFPLFPAYTDDVFAAVEKKASKKLAQIMTIKGKHEREDASNDYMVEIEEQLVGSFAENPNAAKEVRAAFNAVMKNIVRSKILTEGFRIDGRGVTDIRDLSVEVELIPRAHGSALFERGETQILGVTTLDMLKMEQQIDSLSPEKSKRYIHHYNFPPYSTGETGRVGSPKRREIGHGALAERALVPVIPSREEFPYTIRQVSEALGSNGSTSMGSVCASTLSMYNAGVPLRAPVAGIAMGLVSGDVDGETEYVALTDILGAEDAFGDMDFKVAGTSEFITALQLDTKLDGIPSKVLSDALEQAKEARTTILDTMADVIDTPDEMSEFAPKITAVKVSVSKIGELIGPKGKTINSITEETGADISIEDDGTVYVSAATGKAADAAIEKVNSIANPQLPKVGERYLGTVVKTVPFGAFISLTPGRDGLVHISKLGGDERIEKVEDVVNVGDKLQVEIADIDNRGKISLVPVED</sequence>
<protein>
    <recommendedName>
        <fullName evidence="8">Polyribonucleotide nucleotidyltransferase</fullName>
        <ecNumber evidence="8">2.7.7.8</ecNumber>
    </recommendedName>
    <alternativeName>
        <fullName evidence="8">Polynucleotide phosphorylase</fullName>
        <shortName evidence="8">PNPase</shortName>
    </alternativeName>
</protein>
<dbReference type="InterPro" id="IPR012340">
    <property type="entry name" value="NA-bd_OB-fold"/>
</dbReference>
<dbReference type="InterPro" id="IPR036612">
    <property type="entry name" value="KH_dom_type_1_sf"/>
</dbReference>
<dbReference type="InterPro" id="IPR015848">
    <property type="entry name" value="PNPase_PH_RNA-bd_bac/org-type"/>
</dbReference>
<evidence type="ECO:0000256" key="5">
    <source>
        <dbReference type="ARBA" id="ARBA00022723"/>
    </source>
</evidence>
<comment type="function">
    <text evidence="8">Involved in mRNA degradation. Catalyzes the phosphorolysis of single-stranded polyribonucleotides processively in the 3'- to 5'-direction.</text>
</comment>
<dbReference type="Pfam" id="PF03726">
    <property type="entry name" value="PNPase"/>
    <property type="match status" value="1"/>
</dbReference>
<dbReference type="CDD" id="cd11364">
    <property type="entry name" value="RNase_PH_PNPase_2"/>
    <property type="match status" value="1"/>
</dbReference>
<dbReference type="Proteomes" id="UP001238805">
    <property type="component" value="Chromosome"/>
</dbReference>
<dbReference type="SUPFAM" id="SSF54791">
    <property type="entry name" value="Eukaryotic type KH-domain (KH-domain type I)"/>
    <property type="match status" value="1"/>
</dbReference>
<dbReference type="InterPro" id="IPR001247">
    <property type="entry name" value="ExoRNase_PH_dom1"/>
</dbReference>
<dbReference type="InterPro" id="IPR012162">
    <property type="entry name" value="PNPase"/>
</dbReference>
<evidence type="ECO:0000256" key="2">
    <source>
        <dbReference type="ARBA" id="ARBA00022490"/>
    </source>
</evidence>
<dbReference type="NCBIfam" id="TIGR03591">
    <property type="entry name" value="polynuc_phos"/>
    <property type="match status" value="1"/>
</dbReference>
<evidence type="ECO:0000313" key="11">
    <source>
        <dbReference type="Proteomes" id="UP001238805"/>
    </source>
</evidence>
<dbReference type="SUPFAM" id="SSF50249">
    <property type="entry name" value="Nucleic acid-binding proteins"/>
    <property type="match status" value="1"/>
</dbReference>
<evidence type="ECO:0000256" key="3">
    <source>
        <dbReference type="ARBA" id="ARBA00022679"/>
    </source>
</evidence>
<dbReference type="NCBIfam" id="TIGR02696">
    <property type="entry name" value="pppGpp_PNP"/>
    <property type="match status" value="1"/>
</dbReference>
<comment type="similarity">
    <text evidence="1 8">Belongs to the polyribonucleotide nucleotidyltransferase family.</text>
</comment>
<evidence type="ECO:0000256" key="7">
    <source>
        <dbReference type="ARBA" id="ARBA00022884"/>
    </source>
</evidence>
<comment type="subcellular location">
    <subcellularLocation>
        <location evidence="8">Cytoplasm</location>
    </subcellularLocation>
</comment>
<dbReference type="InterPro" id="IPR036456">
    <property type="entry name" value="PNPase_PH_RNA-bd_sf"/>
</dbReference>
<dbReference type="InterPro" id="IPR020568">
    <property type="entry name" value="Ribosomal_Su5_D2-typ_SF"/>
</dbReference>
<dbReference type="PANTHER" id="PTHR11252:SF0">
    <property type="entry name" value="POLYRIBONUCLEOTIDE NUCLEOTIDYLTRANSFERASE 1, MITOCHONDRIAL"/>
    <property type="match status" value="1"/>
</dbReference>
<reference evidence="10 11" key="1">
    <citation type="submission" date="2023-05" db="EMBL/GenBank/DDBJ databases">
        <title>Corynebacterium suedekumii sp. nov. and Corynebacterium breve sp. nov. isolated from raw cow's milk.</title>
        <authorList>
            <person name="Baer M.K."/>
            <person name="Mehl L."/>
            <person name="Hellmuth R."/>
            <person name="Marke G."/>
            <person name="Lipski A."/>
        </authorList>
    </citation>
    <scope>NUCLEOTIDE SEQUENCE [LARGE SCALE GENOMIC DNA]</scope>
    <source>
        <strain evidence="10 11">LM112</strain>
    </source>
</reference>
<evidence type="ECO:0000256" key="4">
    <source>
        <dbReference type="ARBA" id="ARBA00022695"/>
    </source>
</evidence>
<dbReference type="InterPro" id="IPR003029">
    <property type="entry name" value="S1_domain"/>
</dbReference>
<dbReference type="RefSeq" id="WP_284874551.1">
    <property type="nucleotide sequence ID" value="NZ_CP126970.1"/>
</dbReference>
<name>A0ABY8VKE4_9CORY</name>
<dbReference type="Gene3D" id="2.40.50.140">
    <property type="entry name" value="Nucleic acid-binding proteins"/>
    <property type="match status" value="1"/>
</dbReference>
<dbReference type="InterPro" id="IPR036345">
    <property type="entry name" value="ExoRNase_PH_dom2_sf"/>
</dbReference>
<proteinExistence type="inferred from homology"/>
<dbReference type="PANTHER" id="PTHR11252">
    <property type="entry name" value="POLYRIBONUCLEOTIDE NUCLEOTIDYLTRANSFERASE"/>
    <property type="match status" value="1"/>
</dbReference>
<dbReference type="PIRSF" id="PIRSF005499">
    <property type="entry name" value="PNPase"/>
    <property type="match status" value="1"/>
</dbReference>
<comment type="cofactor">
    <cofactor evidence="8">
        <name>Mg(2+)</name>
        <dbReference type="ChEBI" id="CHEBI:18420"/>
    </cofactor>
</comment>
<dbReference type="Gene3D" id="3.30.230.70">
    <property type="entry name" value="GHMP Kinase, N-terminal domain"/>
    <property type="match status" value="2"/>
</dbReference>
<dbReference type="SUPFAM" id="SSF54211">
    <property type="entry name" value="Ribosomal protein S5 domain 2-like"/>
    <property type="match status" value="2"/>
</dbReference>
<dbReference type="InterPro" id="IPR004087">
    <property type="entry name" value="KH_dom"/>
</dbReference>
<keyword evidence="3 8" id="KW-0808">Transferase</keyword>
<dbReference type="NCBIfam" id="NF008805">
    <property type="entry name" value="PRK11824.1"/>
    <property type="match status" value="1"/>
</dbReference>
<dbReference type="CDD" id="cd04472">
    <property type="entry name" value="S1_PNPase"/>
    <property type="match status" value="1"/>
</dbReference>
<keyword evidence="5 8" id="KW-0479">Metal-binding</keyword>
<dbReference type="PROSITE" id="PS50084">
    <property type="entry name" value="KH_TYPE_1"/>
    <property type="match status" value="1"/>
</dbReference>
<dbReference type="Pfam" id="PF00013">
    <property type="entry name" value="KH_1"/>
    <property type="match status" value="1"/>
</dbReference>
<dbReference type="GO" id="GO:0004654">
    <property type="term" value="F:polyribonucleotide nucleotidyltransferase activity"/>
    <property type="evidence" value="ECO:0007669"/>
    <property type="project" value="UniProtKB-EC"/>
</dbReference>
<dbReference type="InterPro" id="IPR014069">
    <property type="entry name" value="GPSI/PNP"/>
</dbReference>
<organism evidence="10 11">
    <name type="scientific">Corynebacterium suedekumii</name>
    <dbReference type="NCBI Taxonomy" id="3049801"/>
    <lineage>
        <taxon>Bacteria</taxon>
        <taxon>Bacillati</taxon>
        <taxon>Actinomycetota</taxon>
        <taxon>Actinomycetes</taxon>
        <taxon>Mycobacteriales</taxon>
        <taxon>Corynebacteriaceae</taxon>
        <taxon>Corynebacterium</taxon>
    </lineage>
</organism>
<feature type="binding site" evidence="8">
    <location>
        <position position="545"/>
    </location>
    <ligand>
        <name>Mg(2+)</name>
        <dbReference type="ChEBI" id="CHEBI:18420"/>
    </ligand>
</feature>
<feature type="binding site" evidence="8">
    <location>
        <position position="539"/>
    </location>
    <ligand>
        <name>Mg(2+)</name>
        <dbReference type="ChEBI" id="CHEBI:18420"/>
    </ligand>
</feature>
<keyword evidence="4 8" id="KW-0548">Nucleotidyltransferase</keyword>
<dbReference type="SUPFAM" id="SSF55666">
    <property type="entry name" value="Ribonuclease PH domain 2-like"/>
    <property type="match status" value="2"/>
</dbReference>
<dbReference type="CDD" id="cd02393">
    <property type="entry name" value="KH-I_PNPase"/>
    <property type="match status" value="1"/>
</dbReference>
<keyword evidence="11" id="KW-1185">Reference proteome</keyword>
<dbReference type="InterPro" id="IPR027408">
    <property type="entry name" value="PNPase/RNase_PH_dom_sf"/>
</dbReference>
<keyword evidence="6 8" id="KW-0460">Magnesium</keyword>
<accession>A0ABY8VKE4</accession>
<comment type="catalytic activity">
    <reaction evidence="8">
        <text>RNA(n+1) + phosphate = RNA(n) + a ribonucleoside 5'-diphosphate</text>
        <dbReference type="Rhea" id="RHEA:22096"/>
        <dbReference type="Rhea" id="RHEA-COMP:14527"/>
        <dbReference type="Rhea" id="RHEA-COMP:17342"/>
        <dbReference type="ChEBI" id="CHEBI:43474"/>
        <dbReference type="ChEBI" id="CHEBI:57930"/>
        <dbReference type="ChEBI" id="CHEBI:140395"/>
        <dbReference type="EC" id="2.7.7.8"/>
    </reaction>
</comment>
<evidence type="ECO:0000259" key="9">
    <source>
        <dbReference type="PROSITE" id="PS50126"/>
    </source>
</evidence>
<dbReference type="SMART" id="SM00316">
    <property type="entry name" value="S1"/>
    <property type="match status" value="1"/>
</dbReference>
<dbReference type="InterPro" id="IPR004088">
    <property type="entry name" value="KH_dom_type_1"/>
</dbReference>
<dbReference type="Gene3D" id="3.30.1370.10">
    <property type="entry name" value="K Homology domain, type 1"/>
    <property type="match status" value="1"/>
</dbReference>
<dbReference type="Pfam" id="PF00575">
    <property type="entry name" value="S1"/>
    <property type="match status" value="1"/>
</dbReference>
<evidence type="ECO:0000313" key="10">
    <source>
        <dbReference type="EMBL" id="WIM69958.1"/>
    </source>
</evidence>
<gene>
    <name evidence="8" type="primary">pnp</name>
    <name evidence="10" type="ORF">QP029_12290</name>
</gene>
<dbReference type="SMART" id="SM00322">
    <property type="entry name" value="KH"/>
    <property type="match status" value="1"/>
</dbReference>
<evidence type="ECO:0000256" key="1">
    <source>
        <dbReference type="ARBA" id="ARBA00007404"/>
    </source>
</evidence>
<dbReference type="SUPFAM" id="SSF46915">
    <property type="entry name" value="Polynucleotide phosphorylase/guanosine pentaphosphate synthase (PNPase/GPSI), domain 3"/>
    <property type="match status" value="1"/>
</dbReference>
<dbReference type="HAMAP" id="MF_01595">
    <property type="entry name" value="PNPase"/>
    <property type="match status" value="1"/>
</dbReference>
<dbReference type="PROSITE" id="PS50126">
    <property type="entry name" value="S1"/>
    <property type="match status" value="1"/>
</dbReference>
<dbReference type="EMBL" id="CP126970">
    <property type="protein sequence ID" value="WIM69958.1"/>
    <property type="molecule type" value="Genomic_DNA"/>
</dbReference>
<evidence type="ECO:0000256" key="6">
    <source>
        <dbReference type="ARBA" id="ARBA00022842"/>
    </source>
</evidence>
<dbReference type="Pfam" id="PF01138">
    <property type="entry name" value="RNase_PH"/>
    <property type="match status" value="2"/>
</dbReference>
<keyword evidence="2 8" id="KW-0963">Cytoplasm</keyword>
<feature type="domain" description="S1 motif" evidence="9">
    <location>
        <begin position="676"/>
        <end position="745"/>
    </location>
</feature>
<evidence type="ECO:0000256" key="8">
    <source>
        <dbReference type="HAMAP-Rule" id="MF_01595"/>
    </source>
</evidence>
<dbReference type="EC" id="2.7.7.8" evidence="8"/>
<keyword evidence="7 8" id="KW-0694">RNA-binding</keyword>